<organism evidence="3 4">
    <name type="scientific">Sphaerobolus stellatus (strain SS14)</name>
    <dbReference type="NCBI Taxonomy" id="990650"/>
    <lineage>
        <taxon>Eukaryota</taxon>
        <taxon>Fungi</taxon>
        <taxon>Dikarya</taxon>
        <taxon>Basidiomycota</taxon>
        <taxon>Agaricomycotina</taxon>
        <taxon>Agaricomycetes</taxon>
        <taxon>Phallomycetidae</taxon>
        <taxon>Geastrales</taxon>
        <taxon>Sphaerobolaceae</taxon>
        <taxon>Sphaerobolus</taxon>
    </lineage>
</organism>
<reference evidence="3 4" key="1">
    <citation type="submission" date="2014-06" db="EMBL/GenBank/DDBJ databases">
        <title>Evolutionary Origins and Diversification of the Mycorrhizal Mutualists.</title>
        <authorList>
            <consortium name="DOE Joint Genome Institute"/>
            <consortium name="Mycorrhizal Genomics Consortium"/>
            <person name="Kohler A."/>
            <person name="Kuo A."/>
            <person name="Nagy L.G."/>
            <person name="Floudas D."/>
            <person name="Copeland A."/>
            <person name="Barry K.W."/>
            <person name="Cichocki N."/>
            <person name="Veneault-Fourrey C."/>
            <person name="LaButti K."/>
            <person name="Lindquist E.A."/>
            <person name="Lipzen A."/>
            <person name="Lundell T."/>
            <person name="Morin E."/>
            <person name="Murat C."/>
            <person name="Riley R."/>
            <person name="Ohm R."/>
            <person name="Sun H."/>
            <person name="Tunlid A."/>
            <person name="Henrissat B."/>
            <person name="Grigoriev I.V."/>
            <person name="Hibbett D.S."/>
            <person name="Martin F."/>
        </authorList>
    </citation>
    <scope>NUCLEOTIDE SEQUENCE [LARGE SCALE GENOMIC DNA]</scope>
    <source>
        <strain evidence="3 4">SS14</strain>
    </source>
</reference>
<sequence>MTRENTLLFLQVQICIIPLTLTRIYRHNQSVNDLAWALLDNLEQCPLEFRDISLLQGDQEASDFNFSGAPVDTPNVAIIEIAHELAYSSCPSQHSWLGICLLRIVELTLRLRSLTNGEFDAIMELAARRAVNLKGKVNPKIDEILPWEVALFALCAKKNPDFIQPVLHSSGLPCLYLAFQTMLNVDVSVKDMDWENIVLILRSFAFLSELEWLCATDLMGESVVKALIKVLRWFPVRYWATDTLRNILAHCPDLAHIFLDSDITSPVSFILPPEIPLLQLDYEDPEPLRKIPTRRQTLWSAFSPGTSQRKKDSQASRDRRLSVGSSSSGITNSRLYTYFYEATKRANELEEYVKTWRRGSLLVLPELTPVLETEAWHTSLMFVGYDDVPVP</sequence>
<dbReference type="AlphaFoldDB" id="A0A0C9W2J5"/>
<dbReference type="Proteomes" id="UP000054279">
    <property type="component" value="Unassembled WGS sequence"/>
</dbReference>
<name>A0A0C9W2J5_SPHS4</name>
<feature type="compositionally biased region" description="Basic and acidic residues" evidence="1">
    <location>
        <begin position="309"/>
        <end position="321"/>
    </location>
</feature>
<keyword evidence="4" id="KW-1185">Reference proteome</keyword>
<evidence type="ECO:0000256" key="1">
    <source>
        <dbReference type="SAM" id="MobiDB-lite"/>
    </source>
</evidence>
<keyword evidence="2" id="KW-0732">Signal</keyword>
<evidence type="ECO:0000313" key="3">
    <source>
        <dbReference type="EMBL" id="KIJ45256.1"/>
    </source>
</evidence>
<dbReference type="HOGENOM" id="CLU_706306_0_0_1"/>
<dbReference type="OrthoDB" id="3034943at2759"/>
<feature type="chain" id="PRO_5002205039" evidence="2">
    <location>
        <begin position="23"/>
        <end position="391"/>
    </location>
</feature>
<dbReference type="EMBL" id="KN837113">
    <property type="protein sequence ID" value="KIJ45256.1"/>
    <property type="molecule type" value="Genomic_DNA"/>
</dbReference>
<feature type="signal peptide" evidence="2">
    <location>
        <begin position="1"/>
        <end position="22"/>
    </location>
</feature>
<proteinExistence type="predicted"/>
<dbReference type="SUPFAM" id="SSF48371">
    <property type="entry name" value="ARM repeat"/>
    <property type="match status" value="1"/>
</dbReference>
<evidence type="ECO:0000313" key="4">
    <source>
        <dbReference type="Proteomes" id="UP000054279"/>
    </source>
</evidence>
<protein>
    <submittedName>
        <fullName evidence="3">Uncharacterized protein</fullName>
    </submittedName>
</protein>
<accession>A0A0C9W2J5</accession>
<gene>
    <name evidence="3" type="ORF">M422DRAFT_47042</name>
</gene>
<evidence type="ECO:0000256" key="2">
    <source>
        <dbReference type="SAM" id="SignalP"/>
    </source>
</evidence>
<dbReference type="InterPro" id="IPR016024">
    <property type="entry name" value="ARM-type_fold"/>
</dbReference>
<feature type="region of interest" description="Disordered" evidence="1">
    <location>
        <begin position="302"/>
        <end position="328"/>
    </location>
</feature>